<evidence type="ECO:0000256" key="8">
    <source>
        <dbReference type="ARBA" id="ARBA00023065"/>
    </source>
</evidence>
<dbReference type="Gene3D" id="6.10.140.1330">
    <property type="match status" value="1"/>
</dbReference>
<keyword evidence="9 12" id="KW-0472">Membrane</keyword>
<name>A0A9W7CD39_9STRA</name>
<comment type="similarity">
    <text evidence="11">Belongs to the monovalent cation:proton antiporter 1 (CPA1) transporter (TC 2.A.36) family.</text>
</comment>
<dbReference type="GO" id="GO:0005886">
    <property type="term" value="C:plasma membrane"/>
    <property type="evidence" value="ECO:0007669"/>
    <property type="project" value="TreeGrafter"/>
</dbReference>
<comment type="subcellular location">
    <subcellularLocation>
        <location evidence="1">Golgi apparatus membrane</location>
        <topology evidence="1">Multi-pass membrane protein</topology>
    </subcellularLocation>
</comment>
<evidence type="ECO:0000256" key="6">
    <source>
        <dbReference type="ARBA" id="ARBA00023034"/>
    </source>
</evidence>
<evidence type="ECO:0000313" key="14">
    <source>
        <dbReference type="EMBL" id="GMI02431.1"/>
    </source>
</evidence>
<gene>
    <name evidence="14" type="ORF">TrVE_jg2895</name>
</gene>
<keyword evidence="4 11" id="KW-0812">Transmembrane</keyword>
<keyword evidence="7" id="KW-0915">Sodium</keyword>
<feature type="transmembrane region" description="Helical" evidence="12">
    <location>
        <begin position="354"/>
        <end position="371"/>
    </location>
</feature>
<keyword evidence="15" id="KW-1185">Reference proteome</keyword>
<dbReference type="PANTHER" id="PTHR10110">
    <property type="entry name" value="SODIUM/HYDROGEN EXCHANGER"/>
    <property type="match status" value="1"/>
</dbReference>
<organism evidence="14 15">
    <name type="scientific">Triparma verrucosa</name>
    <dbReference type="NCBI Taxonomy" id="1606542"/>
    <lineage>
        <taxon>Eukaryota</taxon>
        <taxon>Sar</taxon>
        <taxon>Stramenopiles</taxon>
        <taxon>Ochrophyta</taxon>
        <taxon>Bolidophyceae</taxon>
        <taxon>Parmales</taxon>
        <taxon>Triparmaceae</taxon>
        <taxon>Triparma</taxon>
    </lineage>
</organism>
<keyword evidence="8 11" id="KW-0406">Ion transport</keyword>
<keyword evidence="5 12" id="KW-1133">Transmembrane helix</keyword>
<dbReference type="InterPro" id="IPR006153">
    <property type="entry name" value="Cation/H_exchanger_TM"/>
</dbReference>
<evidence type="ECO:0000256" key="12">
    <source>
        <dbReference type="SAM" id="Phobius"/>
    </source>
</evidence>
<dbReference type="GO" id="GO:0000139">
    <property type="term" value="C:Golgi membrane"/>
    <property type="evidence" value="ECO:0007669"/>
    <property type="project" value="UniProtKB-SubCell"/>
</dbReference>
<evidence type="ECO:0000256" key="2">
    <source>
        <dbReference type="ARBA" id="ARBA00022448"/>
    </source>
</evidence>
<evidence type="ECO:0000259" key="13">
    <source>
        <dbReference type="Pfam" id="PF00999"/>
    </source>
</evidence>
<comment type="caution">
    <text evidence="14">The sequence shown here is derived from an EMBL/GenBank/DDBJ whole genome shotgun (WGS) entry which is preliminary data.</text>
</comment>
<protein>
    <recommendedName>
        <fullName evidence="11">Sodium/hydrogen exchanger</fullName>
    </recommendedName>
</protein>
<dbReference type="Pfam" id="PF00999">
    <property type="entry name" value="Na_H_Exchanger"/>
    <property type="match status" value="1"/>
</dbReference>
<reference evidence="15" key="1">
    <citation type="journal article" date="2023" name="Commun. Biol.">
        <title>Genome analysis of Parmales, the sister group of diatoms, reveals the evolutionary specialization of diatoms from phago-mixotrophs to photoautotrophs.</title>
        <authorList>
            <person name="Ban H."/>
            <person name="Sato S."/>
            <person name="Yoshikawa S."/>
            <person name="Yamada K."/>
            <person name="Nakamura Y."/>
            <person name="Ichinomiya M."/>
            <person name="Sato N."/>
            <person name="Blanc-Mathieu R."/>
            <person name="Endo H."/>
            <person name="Kuwata A."/>
            <person name="Ogata H."/>
        </authorList>
    </citation>
    <scope>NUCLEOTIDE SEQUENCE [LARGE SCALE GENOMIC DNA]</scope>
    <source>
        <strain evidence="15">NIES 3699</strain>
    </source>
</reference>
<dbReference type="GO" id="GO:0051453">
    <property type="term" value="P:regulation of intracellular pH"/>
    <property type="evidence" value="ECO:0007669"/>
    <property type="project" value="TreeGrafter"/>
</dbReference>
<evidence type="ECO:0000256" key="7">
    <source>
        <dbReference type="ARBA" id="ARBA00023053"/>
    </source>
</evidence>
<dbReference type="PRINTS" id="PR01084">
    <property type="entry name" value="NAHEXCHNGR"/>
</dbReference>
<dbReference type="Proteomes" id="UP001165160">
    <property type="component" value="Unassembled WGS sequence"/>
</dbReference>
<proteinExistence type="inferred from homology"/>
<feature type="transmembrane region" description="Helical" evidence="12">
    <location>
        <begin position="95"/>
        <end position="112"/>
    </location>
</feature>
<keyword evidence="2 11" id="KW-0813">Transport</keyword>
<feature type="transmembrane region" description="Helical" evidence="12">
    <location>
        <begin position="65"/>
        <end position="83"/>
    </location>
</feature>
<evidence type="ECO:0000313" key="15">
    <source>
        <dbReference type="Proteomes" id="UP001165160"/>
    </source>
</evidence>
<evidence type="ECO:0000256" key="3">
    <source>
        <dbReference type="ARBA" id="ARBA00022449"/>
    </source>
</evidence>
<dbReference type="InterPro" id="IPR018422">
    <property type="entry name" value="Cation/H_exchanger_CPA1"/>
</dbReference>
<feature type="transmembrane region" description="Helical" evidence="12">
    <location>
        <begin position="124"/>
        <end position="144"/>
    </location>
</feature>
<evidence type="ECO:0000256" key="9">
    <source>
        <dbReference type="ARBA" id="ARBA00023136"/>
    </source>
</evidence>
<keyword evidence="6" id="KW-0333">Golgi apparatus</keyword>
<feature type="transmembrane region" description="Helical" evidence="12">
    <location>
        <begin position="450"/>
        <end position="469"/>
    </location>
</feature>
<evidence type="ECO:0000256" key="10">
    <source>
        <dbReference type="ARBA" id="ARBA00023201"/>
    </source>
</evidence>
<evidence type="ECO:0000256" key="4">
    <source>
        <dbReference type="ARBA" id="ARBA00022692"/>
    </source>
</evidence>
<dbReference type="EMBL" id="BRXX01000283">
    <property type="protein sequence ID" value="GMI02431.1"/>
    <property type="molecule type" value="Genomic_DNA"/>
</dbReference>
<dbReference type="NCBIfam" id="TIGR00840">
    <property type="entry name" value="b_cpa1"/>
    <property type="match status" value="1"/>
</dbReference>
<dbReference type="GO" id="GO:0098719">
    <property type="term" value="P:sodium ion import across plasma membrane"/>
    <property type="evidence" value="ECO:0007669"/>
    <property type="project" value="TreeGrafter"/>
</dbReference>
<evidence type="ECO:0000256" key="5">
    <source>
        <dbReference type="ARBA" id="ARBA00022989"/>
    </source>
</evidence>
<feature type="domain" description="Cation/H+ exchanger transmembrane" evidence="13">
    <location>
        <begin position="49"/>
        <end position="475"/>
    </location>
</feature>
<evidence type="ECO:0000256" key="1">
    <source>
        <dbReference type="ARBA" id="ARBA00004653"/>
    </source>
</evidence>
<keyword evidence="3 11" id="KW-0050">Antiport</keyword>
<feature type="transmembrane region" description="Helical" evidence="12">
    <location>
        <begin position="319"/>
        <end position="348"/>
    </location>
</feature>
<accession>A0A9W7CD39</accession>
<dbReference type="GO" id="GO:0015385">
    <property type="term" value="F:sodium:proton antiporter activity"/>
    <property type="evidence" value="ECO:0007669"/>
    <property type="project" value="InterPro"/>
</dbReference>
<dbReference type="GO" id="GO:0015386">
    <property type="term" value="F:potassium:proton antiporter activity"/>
    <property type="evidence" value="ECO:0007669"/>
    <property type="project" value="TreeGrafter"/>
</dbReference>
<sequence>MPLFLRSLSEDGESDPHGGGHEEENHSLPHHAAAMLLFILFGLIISQLCEIVLHRYHIYSIPGSGAVMLVGIIFGSIVCGISDSWGEKLDFNEHLFALIFLPVIIFQSGYSLSLSRFFKRIGKILTFAFLGTFITTMFIGGSLYGLSDAGLTGQFAFNLPESFAFAALISAIDPVATLCTFGCLKVEPNLSVTIMGESVVNDAVSLALYRAFQSFILEKESHSESNAANVFKQMGYFLWLISGSTLIGAIVGLLCTFQIKMVSQRMGMNVQATVIILWSYVAFAMAEALQISGIIASMVCGIIMNHFCKKNLAKEQKAYVNKVLLLIASFSDMCIFFLAGLSIAVFIREADYELVLWLTPLCLIGRALNVFPLSAVLNKADPKDQITKNEQVIMWHAGLRGAIAFSIALHFPDRCVLKDDDGEWLVPLDSSGGFVYECDPAKCENGCLRGAVIDTTSMIILLSVFMLGGTTKKMLDYMQIQTGVVDSHEEHKKAISEAVNDSKWKKSLRKLDRAMMQKLLVKKKMRRSSTDISEDMVGLDREDEIDKIIQKSDEDDEALGCGVPGGGGGVGLVQGENSNNANFV</sequence>
<dbReference type="InterPro" id="IPR004709">
    <property type="entry name" value="NaH_exchanger"/>
</dbReference>
<dbReference type="AlphaFoldDB" id="A0A9W7CD39"/>
<feature type="transmembrane region" description="Helical" evidence="12">
    <location>
        <begin position="236"/>
        <end position="259"/>
    </location>
</feature>
<dbReference type="PANTHER" id="PTHR10110:SF191">
    <property type="entry name" value="SODIUM_HYDROGEN EXCHANGER 8"/>
    <property type="match status" value="1"/>
</dbReference>
<feature type="transmembrane region" description="Helical" evidence="12">
    <location>
        <begin position="164"/>
        <end position="186"/>
    </location>
</feature>
<feature type="transmembrane region" description="Helical" evidence="12">
    <location>
        <begin position="32"/>
        <end position="53"/>
    </location>
</feature>
<feature type="transmembrane region" description="Helical" evidence="12">
    <location>
        <begin position="289"/>
        <end position="307"/>
    </location>
</feature>
<keyword evidence="10 11" id="KW-0739">Sodium transport</keyword>
<evidence type="ECO:0000256" key="11">
    <source>
        <dbReference type="RuleBase" id="RU003722"/>
    </source>
</evidence>